<dbReference type="Gene3D" id="3.40.50.2300">
    <property type="match status" value="1"/>
</dbReference>
<dbReference type="CDD" id="cd06170">
    <property type="entry name" value="LuxR_C_like"/>
    <property type="match status" value="1"/>
</dbReference>
<dbReference type="AlphaFoldDB" id="A0A895XUA6"/>
<keyword evidence="4" id="KW-0804">Transcription</keyword>
<dbReference type="Pfam" id="PF00072">
    <property type="entry name" value="Response_reg"/>
    <property type="match status" value="1"/>
</dbReference>
<dbReference type="PROSITE" id="PS50110">
    <property type="entry name" value="RESPONSE_REGULATORY"/>
    <property type="match status" value="1"/>
</dbReference>
<feature type="domain" description="HTH luxR-type" evidence="6">
    <location>
        <begin position="148"/>
        <end position="213"/>
    </location>
</feature>
<feature type="domain" description="Response regulatory" evidence="7">
    <location>
        <begin position="4"/>
        <end position="121"/>
    </location>
</feature>
<dbReference type="SUPFAM" id="SSF52172">
    <property type="entry name" value="CheY-like"/>
    <property type="match status" value="1"/>
</dbReference>
<dbReference type="GO" id="GO:0000160">
    <property type="term" value="P:phosphorelay signal transduction system"/>
    <property type="evidence" value="ECO:0007669"/>
    <property type="project" value="InterPro"/>
</dbReference>
<evidence type="ECO:0000256" key="3">
    <source>
        <dbReference type="ARBA" id="ARBA00023125"/>
    </source>
</evidence>
<dbReference type="InterPro" id="IPR016032">
    <property type="entry name" value="Sig_transdc_resp-reg_C-effctor"/>
</dbReference>
<dbReference type="CDD" id="cd17535">
    <property type="entry name" value="REC_NarL-like"/>
    <property type="match status" value="1"/>
</dbReference>
<dbReference type="SMART" id="SM00421">
    <property type="entry name" value="HTH_LUXR"/>
    <property type="match status" value="1"/>
</dbReference>
<gene>
    <name evidence="8" type="ORF">JQS30_16025</name>
</gene>
<proteinExistence type="predicted"/>
<dbReference type="InterPro" id="IPR039420">
    <property type="entry name" value="WalR-like"/>
</dbReference>
<evidence type="ECO:0000256" key="4">
    <source>
        <dbReference type="ARBA" id="ARBA00023163"/>
    </source>
</evidence>
<evidence type="ECO:0000256" key="5">
    <source>
        <dbReference type="PROSITE-ProRule" id="PRU00169"/>
    </source>
</evidence>
<name>A0A895XUA6_9ACTN</name>
<accession>A0A895XUA6</accession>
<evidence type="ECO:0000313" key="8">
    <source>
        <dbReference type="EMBL" id="QSB05238.1"/>
    </source>
</evidence>
<feature type="modified residue" description="4-aspartylphosphate" evidence="5">
    <location>
        <position position="55"/>
    </location>
</feature>
<dbReference type="InterPro" id="IPR000792">
    <property type="entry name" value="Tscrpt_reg_LuxR_C"/>
</dbReference>
<evidence type="ECO:0000259" key="6">
    <source>
        <dbReference type="PROSITE" id="PS50043"/>
    </source>
</evidence>
<keyword evidence="2" id="KW-0805">Transcription regulation</keyword>
<dbReference type="SUPFAM" id="SSF46894">
    <property type="entry name" value="C-terminal effector domain of the bipartite response regulators"/>
    <property type="match status" value="1"/>
</dbReference>
<dbReference type="PANTHER" id="PTHR43214">
    <property type="entry name" value="TWO-COMPONENT RESPONSE REGULATOR"/>
    <property type="match status" value="1"/>
</dbReference>
<dbReference type="PANTHER" id="PTHR43214:SF24">
    <property type="entry name" value="TRANSCRIPTIONAL REGULATORY PROTEIN NARL-RELATED"/>
    <property type="match status" value="1"/>
</dbReference>
<dbReference type="RefSeq" id="WP_213171241.1">
    <property type="nucleotide sequence ID" value="NZ_CP070496.1"/>
</dbReference>
<organism evidence="8 9">
    <name type="scientific">Natronoglycomyces albus</name>
    <dbReference type="NCBI Taxonomy" id="2811108"/>
    <lineage>
        <taxon>Bacteria</taxon>
        <taxon>Bacillati</taxon>
        <taxon>Actinomycetota</taxon>
        <taxon>Actinomycetes</taxon>
        <taxon>Glycomycetales</taxon>
        <taxon>Glycomycetaceae</taxon>
        <taxon>Natronoglycomyces</taxon>
    </lineage>
</organism>
<dbReference type="GO" id="GO:0006355">
    <property type="term" value="P:regulation of DNA-templated transcription"/>
    <property type="evidence" value="ECO:0007669"/>
    <property type="project" value="InterPro"/>
</dbReference>
<dbReference type="SMART" id="SM00448">
    <property type="entry name" value="REC"/>
    <property type="match status" value="1"/>
</dbReference>
<dbReference type="KEGG" id="nav:JQS30_16025"/>
<sequence length="220" mass="23611">MTIRLLLADDQKVVRAGFRALLEDEPGLEIVAEARDGLEAVELATKYQASIVLMDVRMPRLDGIEATRRLTKAGTDSPDVIVVTTFDDDEYVYGALRSGAAGFLLKDTPAETLVNAIRAVDAGHGLIMPQVTRRVISRFAALSPDPGRTGDLDALTPRERDVLVQVARGGSNAEIARALFVEEATVKSHVSSILLKLGLQSRVQAVICAYETGLVTAGGR</sequence>
<protein>
    <submittedName>
        <fullName evidence="8">Response regulator transcription factor</fullName>
    </submittedName>
</protein>
<dbReference type="InterPro" id="IPR001789">
    <property type="entry name" value="Sig_transdc_resp-reg_receiver"/>
</dbReference>
<dbReference type="PRINTS" id="PR00038">
    <property type="entry name" value="HTHLUXR"/>
</dbReference>
<dbReference type="GO" id="GO:0003677">
    <property type="term" value="F:DNA binding"/>
    <property type="evidence" value="ECO:0007669"/>
    <property type="project" value="UniProtKB-KW"/>
</dbReference>
<dbReference type="Pfam" id="PF00196">
    <property type="entry name" value="GerE"/>
    <property type="match status" value="1"/>
</dbReference>
<dbReference type="InterPro" id="IPR058245">
    <property type="entry name" value="NreC/VraR/RcsB-like_REC"/>
</dbReference>
<keyword evidence="3" id="KW-0238">DNA-binding</keyword>
<dbReference type="InterPro" id="IPR011006">
    <property type="entry name" value="CheY-like_superfamily"/>
</dbReference>
<evidence type="ECO:0000259" key="7">
    <source>
        <dbReference type="PROSITE" id="PS50110"/>
    </source>
</evidence>
<keyword evidence="9" id="KW-1185">Reference proteome</keyword>
<keyword evidence="1 5" id="KW-0597">Phosphoprotein</keyword>
<evidence type="ECO:0000256" key="1">
    <source>
        <dbReference type="ARBA" id="ARBA00022553"/>
    </source>
</evidence>
<evidence type="ECO:0000313" key="9">
    <source>
        <dbReference type="Proteomes" id="UP000662939"/>
    </source>
</evidence>
<evidence type="ECO:0000256" key="2">
    <source>
        <dbReference type="ARBA" id="ARBA00023015"/>
    </source>
</evidence>
<dbReference type="PROSITE" id="PS00622">
    <property type="entry name" value="HTH_LUXR_1"/>
    <property type="match status" value="1"/>
</dbReference>
<dbReference type="EMBL" id="CP070496">
    <property type="protein sequence ID" value="QSB05238.1"/>
    <property type="molecule type" value="Genomic_DNA"/>
</dbReference>
<reference evidence="8" key="1">
    <citation type="submission" date="2021-02" db="EMBL/GenBank/DDBJ databases">
        <title>Natronoglycomyces albus gen. nov., sp. nov, a haloalkaliphilic actinobacterium from a soda solonchak soil.</title>
        <authorList>
            <person name="Sorokin D.Y."/>
            <person name="Khijniak T.V."/>
            <person name="Zakharycheva A.P."/>
            <person name="Boueva O.V."/>
            <person name="Ariskina E.V."/>
            <person name="Hahnke R.L."/>
            <person name="Bunk B."/>
            <person name="Sproer C."/>
            <person name="Schumann P."/>
            <person name="Evtushenko L.I."/>
            <person name="Kublanov I.V."/>
        </authorList>
    </citation>
    <scope>NUCLEOTIDE SEQUENCE</scope>
    <source>
        <strain evidence="8">DSM 106290</strain>
    </source>
</reference>
<dbReference type="PROSITE" id="PS50043">
    <property type="entry name" value="HTH_LUXR_2"/>
    <property type="match status" value="1"/>
</dbReference>
<dbReference type="Proteomes" id="UP000662939">
    <property type="component" value="Chromosome"/>
</dbReference>